<dbReference type="STRING" id="708187.A0A1Q8S7M5"/>
<dbReference type="Proteomes" id="UP000186583">
    <property type="component" value="Unassembled WGS sequence"/>
</dbReference>
<feature type="domain" description="Transcription factor IIIC putative zinc-finger" evidence="3">
    <location>
        <begin position="689"/>
        <end position="773"/>
    </location>
</feature>
<evidence type="ECO:0008006" key="6">
    <source>
        <dbReference type="Google" id="ProtNLM"/>
    </source>
</evidence>
<feature type="region of interest" description="Disordered" evidence="1">
    <location>
        <begin position="47"/>
        <end position="69"/>
    </location>
</feature>
<proteinExistence type="predicted"/>
<evidence type="ECO:0000313" key="4">
    <source>
        <dbReference type="EMBL" id="OLN97407.1"/>
    </source>
</evidence>
<dbReference type="Pfam" id="PF12657">
    <property type="entry name" value="TFIIIC_delta"/>
    <property type="match status" value="1"/>
</dbReference>
<evidence type="ECO:0000256" key="1">
    <source>
        <dbReference type="SAM" id="MobiDB-lite"/>
    </source>
</evidence>
<dbReference type="PROSITE" id="PS51257">
    <property type="entry name" value="PROKAR_LIPOPROTEIN"/>
    <property type="match status" value="1"/>
</dbReference>
<comment type="caution">
    <text evidence="4">The sequence shown here is derived from an EMBL/GenBank/DDBJ whole genome shotgun (WGS) entry which is preliminary data.</text>
</comment>
<keyword evidence="5" id="KW-1185">Reference proteome</keyword>
<evidence type="ECO:0000313" key="5">
    <source>
        <dbReference type="Proteomes" id="UP000186583"/>
    </source>
</evidence>
<dbReference type="OrthoDB" id="192611at2759"/>
<gene>
    <name evidence="4" type="ORF">CCHL11_01012</name>
</gene>
<reference evidence="4 5" key="1">
    <citation type="submission" date="2016-11" db="EMBL/GenBank/DDBJ databases">
        <title>Draft Genome Assembly of Colletotrichum chlorophyti a pathogen of herbaceous plants.</title>
        <authorList>
            <person name="Gan P."/>
            <person name="Narusaka M."/>
            <person name="Tsushima A."/>
            <person name="Narusaka Y."/>
            <person name="Takano Y."/>
            <person name="Shirasu K."/>
        </authorList>
    </citation>
    <scope>NUCLEOTIDE SEQUENCE [LARGE SCALE GENOMIC DNA]</scope>
    <source>
        <strain evidence="4 5">NTL11</strain>
    </source>
</reference>
<sequence>MDKYKIPPLKSLTLKSRPLTSHAISFSCDAELAVAADDSVHVFLPEFPSPEDTTKPADPAAPAGNVSLPSTQDTTVAAAVAAVAEAQDGQKTSRQQYYTYMLRIPTSRKPDPRMNAALFAAQGLAVPSNDDDAAAPSTTAPGSASAPEDASSAFEGVGSGTVTGYGASLNQVVALDWSPAGVGRNLRAVLAVMLTNGALLVIGESGGSGVVDLGARLRSFRDWRILWGVGANLPLPDGAAEDGAYLAKDKVRSFAWARRVAPGRALLAYATDEEAVVVLSVQYYLPKEKDDGSDAASYVWEVEEVARFDGRGPHPSSGIMDPDYVPYSSAFSLKWSPWLESGDTRTAVLAYCAKSYVGFRRITIPSDWKRGAGVEAGVEETDVTGICTNLMSDAFVEWEDAVWDRDGAKVCRGVIASPFKALPFQVALNGPEGTAKKPHHTRVCNTTYPEATKSLDATNPISSMFFPRLMIHPPDMTKPTKAPTYSLVRLSATATNDNWFQQSAAEASSPADAIPKWAETISSIVKLSVPVAMLGRSGGGAAGVDAESVASGDDSDTDDEDFDLPEDAGEQIHPHRVRIWGMASSPAGGMSAVLISQHGTQQPEKSVKTRVLFGGRGMDDDVTPSADAMDVDSREERPACLEEQSTEARMWDYMYAGGPAVPGTLGTEGKTRSGDTSLRERFGEVRRRQRCVFCQTSLRDEGKESVCENGHIFATCATTGIAILAPGISRACAVCGLRCLVGKEIVKIAQEHLGPDAKVEASEDVCGGCGGKFVV</sequence>
<name>A0A1Q8S7M5_9PEZI</name>
<dbReference type="AlphaFoldDB" id="A0A1Q8S7M5"/>
<organism evidence="4 5">
    <name type="scientific">Colletotrichum chlorophyti</name>
    <dbReference type="NCBI Taxonomy" id="708187"/>
    <lineage>
        <taxon>Eukaryota</taxon>
        <taxon>Fungi</taxon>
        <taxon>Dikarya</taxon>
        <taxon>Ascomycota</taxon>
        <taxon>Pezizomycotina</taxon>
        <taxon>Sordariomycetes</taxon>
        <taxon>Hypocreomycetidae</taxon>
        <taxon>Glomerellales</taxon>
        <taxon>Glomerellaceae</taxon>
        <taxon>Colletotrichum</taxon>
    </lineage>
</organism>
<feature type="region of interest" description="Disordered" evidence="1">
    <location>
        <begin position="128"/>
        <end position="155"/>
    </location>
</feature>
<feature type="domain" description="Transcription factor IIIC 90kDa subunit N-terminal" evidence="2">
    <location>
        <begin position="27"/>
        <end position="599"/>
    </location>
</feature>
<dbReference type="EMBL" id="MPGH01000008">
    <property type="protein sequence ID" value="OLN97407.1"/>
    <property type="molecule type" value="Genomic_DNA"/>
</dbReference>
<evidence type="ECO:0000259" key="3">
    <source>
        <dbReference type="Pfam" id="PF12660"/>
    </source>
</evidence>
<dbReference type="InterPro" id="IPR024764">
    <property type="entry name" value="TFIIIC_Znf"/>
</dbReference>
<feature type="compositionally biased region" description="Low complexity" evidence="1">
    <location>
        <begin position="134"/>
        <end position="147"/>
    </location>
</feature>
<evidence type="ECO:0000259" key="2">
    <source>
        <dbReference type="Pfam" id="PF12657"/>
    </source>
</evidence>
<dbReference type="InterPro" id="IPR024761">
    <property type="entry name" value="TFIIIC_delta_N"/>
</dbReference>
<dbReference type="Pfam" id="PF12660">
    <property type="entry name" value="zf-TFIIIC"/>
    <property type="match status" value="1"/>
</dbReference>
<protein>
    <recommendedName>
        <fullName evidence="6">Transcription factor IIIC 90kDa subunit N-terminal domain-containing protein</fullName>
    </recommendedName>
</protein>
<feature type="region of interest" description="Disordered" evidence="1">
    <location>
        <begin position="614"/>
        <end position="639"/>
    </location>
</feature>
<feature type="region of interest" description="Disordered" evidence="1">
    <location>
        <begin position="537"/>
        <end position="570"/>
    </location>
</feature>
<feature type="compositionally biased region" description="Acidic residues" evidence="1">
    <location>
        <begin position="553"/>
        <end position="569"/>
    </location>
</feature>
<accession>A0A1Q8S7M5</accession>